<dbReference type="EMBL" id="JAKOGI010000491">
    <property type="protein sequence ID" value="KAJ8434231.1"/>
    <property type="molecule type" value="Genomic_DNA"/>
</dbReference>
<keyword evidence="1" id="KW-0175">Coiled coil</keyword>
<comment type="caution">
    <text evidence="2">The sequence shown here is derived from an EMBL/GenBank/DDBJ whole genome shotgun (WGS) entry which is preliminary data.</text>
</comment>
<accession>A0A9Q1JZD2</accession>
<organism evidence="2 3">
    <name type="scientific">Carnegiea gigantea</name>
    <dbReference type="NCBI Taxonomy" id="171969"/>
    <lineage>
        <taxon>Eukaryota</taxon>
        <taxon>Viridiplantae</taxon>
        <taxon>Streptophyta</taxon>
        <taxon>Embryophyta</taxon>
        <taxon>Tracheophyta</taxon>
        <taxon>Spermatophyta</taxon>
        <taxon>Magnoliopsida</taxon>
        <taxon>eudicotyledons</taxon>
        <taxon>Gunneridae</taxon>
        <taxon>Pentapetalae</taxon>
        <taxon>Caryophyllales</taxon>
        <taxon>Cactineae</taxon>
        <taxon>Cactaceae</taxon>
        <taxon>Cactoideae</taxon>
        <taxon>Echinocereeae</taxon>
        <taxon>Carnegiea</taxon>
    </lineage>
</organism>
<proteinExistence type="predicted"/>
<dbReference type="Proteomes" id="UP001153076">
    <property type="component" value="Unassembled WGS sequence"/>
</dbReference>
<keyword evidence="3" id="KW-1185">Reference proteome</keyword>
<name>A0A9Q1JZD2_9CARY</name>
<evidence type="ECO:0000313" key="2">
    <source>
        <dbReference type="EMBL" id="KAJ8434231.1"/>
    </source>
</evidence>
<reference evidence="2" key="1">
    <citation type="submission" date="2022-04" db="EMBL/GenBank/DDBJ databases">
        <title>Carnegiea gigantea Genome sequencing and assembly v2.</title>
        <authorList>
            <person name="Copetti D."/>
            <person name="Sanderson M.J."/>
            <person name="Burquez A."/>
            <person name="Wojciechowski M.F."/>
        </authorList>
    </citation>
    <scope>NUCLEOTIDE SEQUENCE</scope>
    <source>
        <strain evidence="2">SGP5-SGP5p</strain>
        <tissue evidence="2">Aerial part</tissue>
    </source>
</reference>
<evidence type="ECO:0000313" key="3">
    <source>
        <dbReference type="Proteomes" id="UP001153076"/>
    </source>
</evidence>
<sequence length="527" mass="58750">MDNPPMPLMLVESPERISFCHLLETPLSPSSSSIMNVGLPQAILALMLHLLSLEEVMRAYDPKGVYFVRQNLPQDVMCDFSRDEENVRHVKEHHSEIARETLGKAAKMKFHATGLGNTPLLMVNHKEKVKRVKELYDQCAIPCSSNEPSSDMAGQEEEEMHASRSTWMVREGREASTVEASDPVLSADYSVLSSTALKARVVSLEKQRFDALIRAFKAKEAQTKAEKSKNASEKQLQAKKDEFKALKKKHKDEIRHLQRKHKAALKKAEDRGFKKGKRCQLDLMKEALAFFDAEFRFEDFVPSLEYIENDRKKSVEAAVRLVRLEAEQFASQSKDDKPLDAQNVLQTSLLFGEYENVDGYFNKQGTACCVNWHGGGSTMAQSIVPHHVIRMPEMSSTDAELVQLLMEQASWKPSHTSLSNSALDIRYPLIGRKRPFPVLEHIIVPDFIQAMLGQFLVVGRETANLQTLEIGVTVRRTEIVMAGNGGGGFHGGRANFAAGSPNLGFSGLGVEELGGRRGGAGGQSWRT</sequence>
<dbReference type="AlphaFoldDB" id="A0A9Q1JZD2"/>
<evidence type="ECO:0000256" key="1">
    <source>
        <dbReference type="SAM" id="Coils"/>
    </source>
</evidence>
<protein>
    <submittedName>
        <fullName evidence="2">Uncharacterized protein</fullName>
    </submittedName>
</protein>
<feature type="coiled-coil region" evidence="1">
    <location>
        <begin position="222"/>
        <end position="267"/>
    </location>
</feature>
<gene>
    <name evidence="2" type="ORF">Cgig2_005910</name>
</gene>